<dbReference type="InterPro" id="IPR036397">
    <property type="entry name" value="RNaseH_sf"/>
</dbReference>
<dbReference type="InterPro" id="IPR051274">
    <property type="entry name" value="3-5_Exoribonuclease"/>
</dbReference>
<evidence type="ECO:0000256" key="2">
    <source>
        <dbReference type="ARBA" id="ARBA00022801"/>
    </source>
</evidence>
<dbReference type="InterPro" id="IPR013520">
    <property type="entry name" value="Ribonucl_H"/>
</dbReference>
<dbReference type="PANTHER" id="PTHR23044">
    <property type="entry name" value="3'-5' EXONUCLEASE ERI1-RELATED"/>
    <property type="match status" value="1"/>
</dbReference>
<accession>A0ABT5V8S3</accession>
<dbReference type="InterPro" id="IPR012337">
    <property type="entry name" value="RNaseH-like_sf"/>
</dbReference>
<dbReference type="EMBL" id="JAOTPO010000001">
    <property type="protein sequence ID" value="MDE5411830.1"/>
    <property type="molecule type" value="Genomic_DNA"/>
</dbReference>
<proteinExistence type="predicted"/>
<dbReference type="NCBIfam" id="NF005838">
    <property type="entry name" value="PRK07748.1"/>
    <property type="match status" value="1"/>
</dbReference>
<evidence type="ECO:0000259" key="4">
    <source>
        <dbReference type="SMART" id="SM00479"/>
    </source>
</evidence>
<dbReference type="Proteomes" id="UP001148125">
    <property type="component" value="Unassembled WGS sequence"/>
</dbReference>
<comment type="caution">
    <text evidence="5">The sequence shown here is derived from an EMBL/GenBank/DDBJ whole genome shotgun (WGS) entry which is preliminary data.</text>
</comment>
<gene>
    <name evidence="5" type="primary">kapD</name>
    <name evidence="5" type="ORF">N7Z68_00355</name>
</gene>
<sequence length="204" mass="23600">MTQQHLFIDFEFTMSQSKGNPSMFRPEIIEVGVVSVIDEKIYDTYSSFVKPVLFPKLTERCVGFLGIQQEQVDQGIPLAHLVELLNMYMSFGPTKVVTWGNQDIKVLRNNCRYSNIECPIKERERDLSKEYQRFFGHKNQSGLWRVLEEYGSKGIGKHHRALDDALTTYEVFKAIEKDKAYMKPTKQPTLGDRVDFSKILSHLA</sequence>
<reference evidence="5" key="1">
    <citation type="submission" date="2024-05" db="EMBL/GenBank/DDBJ databases">
        <title>Alkalihalobacillus sp. strain MEB203 novel alkaliphilic bacterium from Lonar Lake, India.</title>
        <authorList>
            <person name="Joshi A."/>
            <person name="Thite S."/>
            <person name="Mengade P."/>
        </authorList>
    </citation>
    <scope>NUCLEOTIDE SEQUENCE</scope>
    <source>
        <strain evidence="5">MEB 203</strain>
    </source>
</reference>
<protein>
    <submittedName>
        <fullName evidence="5">3'-5' exonuclease KapD</fullName>
    </submittedName>
</protein>
<evidence type="ECO:0000256" key="3">
    <source>
        <dbReference type="ARBA" id="ARBA00022839"/>
    </source>
</evidence>
<dbReference type="SMART" id="SM00479">
    <property type="entry name" value="EXOIII"/>
    <property type="match status" value="1"/>
</dbReference>
<organism evidence="5 6">
    <name type="scientific">Alkalihalobacterium chitinilyticum</name>
    <dbReference type="NCBI Taxonomy" id="2980103"/>
    <lineage>
        <taxon>Bacteria</taxon>
        <taxon>Bacillati</taxon>
        <taxon>Bacillota</taxon>
        <taxon>Bacilli</taxon>
        <taxon>Bacillales</taxon>
        <taxon>Bacillaceae</taxon>
        <taxon>Alkalihalobacterium</taxon>
    </lineage>
</organism>
<dbReference type="GO" id="GO:0004527">
    <property type="term" value="F:exonuclease activity"/>
    <property type="evidence" value="ECO:0007669"/>
    <property type="project" value="UniProtKB-KW"/>
</dbReference>
<dbReference type="PANTHER" id="PTHR23044:SF61">
    <property type="entry name" value="3'-5' EXORIBONUCLEASE 1-RELATED"/>
    <property type="match status" value="1"/>
</dbReference>
<dbReference type="Pfam" id="PF00929">
    <property type="entry name" value="RNase_T"/>
    <property type="match status" value="1"/>
</dbReference>
<dbReference type="RefSeq" id="WP_275116465.1">
    <property type="nucleotide sequence ID" value="NZ_JAOTPO010000001.1"/>
</dbReference>
<evidence type="ECO:0000256" key="1">
    <source>
        <dbReference type="ARBA" id="ARBA00022722"/>
    </source>
</evidence>
<dbReference type="SUPFAM" id="SSF53098">
    <property type="entry name" value="Ribonuclease H-like"/>
    <property type="match status" value="1"/>
</dbReference>
<keyword evidence="3 5" id="KW-0269">Exonuclease</keyword>
<feature type="domain" description="Exonuclease" evidence="4">
    <location>
        <begin position="4"/>
        <end position="181"/>
    </location>
</feature>
<keyword evidence="2" id="KW-0378">Hydrolase</keyword>
<keyword evidence="6" id="KW-1185">Reference proteome</keyword>
<dbReference type="Gene3D" id="3.30.420.10">
    <property type="entry name" value="Ribonuclease H-like superfamily/Ribonuclease H"/>
    <property type="match status" value="1"/>
</dbReference>
<evidence type="ECO:0000313" key="5">
    <source>
        <dbReference type="EMBL" id="MDE5411830.1"/>
    </source>
</evidence>
<dbReference type="InterPro" id="IPR047201">
    <property type="entry name" value="ERI-1_3'hExo-like"/>
</dbReference>
<keyword evidence="1" id="KW-0540">Nuclease</keyword>
<dbReference type="CDD" id="cd06133">
    <property type="entry name" value="ERI-1_3'hExo_like"/>
    <property type="match status" value="1"/>
</dbReference>
<evidence type="ECO:0000313" key="6">
    <source>
        <dbReference type="Proteomes" id="UP001148125"/>
    </source>
</evidence>
<name>A0ABT5V8S3_9BACI</name>